<feature type="domain" description="Transposase IS116/IS110/IS902 C-terminal" evidence="3">
    <location>
        <begin position="220"/>
        <end position="298"/>
    </location>
</feature>
<dbReference type="GO" id="GO:0004803">
    <property type="term" value="F:transposase activity"/>
    <property type="evidence" value="ECO:0007669"/>
    <property type="project" value="InterPro"/>
</dbReference>
<evidence type="ECO:0000259" key="3">
    <source>
        <dbReference type="Pfam" id="PF02371"/>
    </source>
</evidence>
<feature type="domain" description="Transposase IS110-like N-terminal" evidence="2">
    <location>
        <begin position="6"/>
        <end position="142"/>
    </location>
</feature>
<dbReference type="Pfam" id="PF02371">
    <property type="entry name" value="Transposase_20"/>
    <property type="match status" value="1"/>
</dbReference>
<evidence type="ECO:0000259" key="2">
    <source>
        <dbReference type="Pfam" id="PF01548"/>
    </source>
</evidence>
<dbReference type="AlphaFoldDB" id="A0A512AR74"/>
<name>A0A512AR74_9SPHN</name>
<evidence type="ECO:0000313" key="4">
    <source>
        <dbReference type="EMBL" id="GEO02221.1"/>
    </source>
</evidence>
<dbReference type="InterPro" id="IPR003346">
    <property type="entry name" value="Transposase_20"/>
</dbReference>
<dbReference type="GO" id="GO:0006313">
    <property type="term" value="P:DNA transposition"/>
    <property type="evidence" value="ECO:0007669"/>
    <property type="project" value="InterPro"/>
</dbReference>
<gene>
    <name evidence="4" type="ORF">NSE01_40530</name>
</gene>
<dbReference type="InterPro" id="IPR047650">
    <property type="entry name" value="Transpos_IS110"/>
</dbReference>
<reference evidence="4 5" key="1">
    <citation type="submission" date="2019-07" db="EMBL/GenBank/DDBJ databases">
        <title>Whole genome shotgun sequence of Novosphingobium sediminis NBRC 106119.</title>
        <authorList>
            <person name="Hosoyama A."/>
            <person name="Uohara A."/>
            <person name="Ohji S."/>
            <person name="Ichikawa N."/>
        </authorList>
    </citation>
    <scope>NUCLEOTIDE SEQUENCE [LARGE SCALE GENOMIC DNA]</scope>
    <source>
        <strain evidence="4 5">NBRC 106119</strain>
    </source>
</reference>
<accession>A0A512AR74</accession>
<dbReference type="PANTHER" id="PTHR33055:SF3">
    <property type="entry name" value="PUTATIVE TRANSPOSASE FOR IS117-RELATED"/>
    <property type="match status" value="1"/>
</dbReference>
<feature type="region of interest" description="Disordered" evidence="1">
    <location>
        <begin position="342"/>
        <end position="382"/>
    </location>
</feature>
<protein>
    <submittedName>
        <fullName evidence="4">IS110 family transposase</fullName>
    </submittedName>
</protein>
<dbReference type="PANTHER" id="PTHR33055">
    <property type="entry name" value="TRANSPOSASE FOR INSERTION SEQUENCE ELEMENT IS1111A"/>
    <property type="match status" value="1"/>
</dbReference>
<dbReference type="Proteomes" id="UP000321464">
    <property type="component" value="Unassembled WGS sequence"/>
</dbReference>
<keyword evidence="5" id="KW-1185">Reference proteome</keyword>
<dbReference type="OrthoDB" id="7410629at2"/>
<dbReference type="GO" id="GO:0003677">
    <property type="term" value="F:DNA binding"/>
    <property type="evidence" value="ECO:0007669"/>
    <property type="project" value="InterPro"/>
</dbReference>
<evidence type="ECO:0000313" key="5">
    <source>
        <dbReference type="Proteomes" id="UP000321464"/>
    </source>
</evidence>
<dbReference type="RefSeq" id="WP_147161437.1">
    <property type="nucleotide sequence ID" value="NZ_BJYR01000040.1"/>
</dbReference>
<dbReference type="InterPro" id="IPR002525">
    <property type="entry name" value="Transp_IS110-like_N"/>
</dbReference>
<proteinExistence type="predicted"/>
<organism evidence="4 5">
    <name type="scientific">Novosphingobium sediminis</name>
    <dbReference type="NCBI Taxonomy" id="707214"/>
    <lineage>
        <taxon>Bacteria</taxon>
        <taxon>Pseudomonadati</taxon>
        <taxon>Pseudomonadota</taxon>
        <taxon>Alphaproteobacteria</taxon>
        <taxon>Sphingomonadales</taxon>
        <taxon>Sphingomonadaceae</taxon>
        <taxon>Novosphingobium</taxon>
    </lineage>
</organism>
<dbReference type="Pfam" id="PF01548">
    <property type="entry name" value="DEDD_Tnp_IS110"/>
    <property type="match status" value="1"/>
</dbReference>
<dbReference type="EMBL" id="BJYR01000040">
    <property type="protein sequence ID" value="GEO02221.1"/>
    <property type="molecule type" value="Genomic_DNA"/>
</dbReference>
<evidence type="ECO:0000256" key="1">
    <source>
        <dbReference type="SAM" id="MobiDB-lite"/>
    </source>
</evidence>
<comment type="caution">
    <text evidence="4">The sequence shown here is derived from an EMBL/GenBank/DDBJ whole genome shotgun (WGS) entry which is preliminary data.</text>
</comment>
<dbReference type="NCBIfam" id="NF033542">
    <property type="entry name" value="transpos_IS110"/>
    <property type="match status" value="1"/>
</dbReference>
<sequence>MPEYWIGLDTGYDSTSFCVTDEDGVIVTEGSCASEVDAVLEVISGYDLASLRQISIEAGVGTHIVRRLRALDYPVCVHETRRSGKFLAISRSKTDQNDAIGLAQFGRLAREVDAGVFVKSLECQNLRTRLTARHKLIELRMAIEGLVQSIVRLHGGKLKLSRRIGGLTEDIEVQLAALSADGLDVESDVRPLVTIAEAIRSLLADLDRRLKDMVKSHPVCSLLLTVPGVGPITAASYYSAVGSPDRFKNNRDVGSYFGLAPILRQSGRYSRQGGISKMGSKLTRIHLVTAATVLLSKSHSDCALRQWGIDLAKRTSRKKAQIALARKLAVVMLAMWKSGEKFDQHRGSQQNEASLGKMAGPDHALGTGHPSPQEVVRTGLPA</sequence>